<dbReference type="PROSITE" id="PS00041">
    <property type="entry name" value="HTH_ARAC_FAMILY_1"/>
    <property type="match status" value="1"/>
</dbReference>
<feature type="domain" description="Response regulatory" evidence="6">
    <location>
        <begin position="3"/>
        <end position="120"/>
    </location>
</feature>
<dbReference type="Gene3D" id="3.40.50.2300">
    <property type="match status" value="1"/>
</dbReference>
<dbReference type="EMBL" id="CP097899">
    <property type="protein sequence ID" value="URN95757.1"/>
    <property type="molecule type" value="Genomic_DNA"/>
</dbReference>
<dbReference type="SUPFAM" id="SSF52172">
    <property type="entry name" value="CheY-like"/>
    <property type="match status" value="1"/>
</dbReference>
<gene>
    <name evidence="7" type="ORF">NAG76_05795</name>
</gene>
<protein>
    <submittedName>
        <fullName evidence="7">Response regulator</fullName>
    </submittedName>
</protein>
<dbReference type="SMART" id="SM00342">
    <property type="entry name" value="HTH_ARAC"/>
    <property type="match status" value="1"/>
</dbReference>
<dbReference type="Gene3D" id="1.10.10.60">
    <property type="entry name" value="Homeodomain-like"/>
    <property type="match status" value="2"/>
</dbReference>
<dbReference type="GO" id="GO:0003700">
    <property type="term" value="F:DNA-binding transcription factor activity"/>
    <property type="evidence" value="ECO:0007669"/>
    <property type="project" value="InterPro"/>
</dbReference>
<dbReference type="Pfam" id="PF12833">
    <property type="entry name" value="HTH_18"/>
    <property type="match status" value="1"/>
</dbReference>
<evidence type="ECO:0000259" key="6">
    <source>
        <dbReference type="PROSITE" id="PS50110"/>
    </source>
</evidence>
<dbReference type="PROSITE" id="PS50110">
    <property type="entry name" value="RESPONSE_REGULATORY"/>
    <property type="match status" value="1"/>
</dbReference>
<proteinExistence type="predicted"/>
<evidence type="ECO:0000256" key="3">
    <source>
        <dbReference type="ARBA" id="ARBA00023163"/>
    </source>
</evidence>
<keyword evidence="3" id="KW-0804">Transcription</keyword>
<accession>A0A9J6ZHW2</accession>
<dbReference type="InterPro" id="IPR018062">
    <property type="entry name" value="HTH_AraC-typ_CS"/>
</dbReference>
<organism evidence="7 8">
    <name type="scientific">Candidatus Pristimantibacillus lignocellulolyticus</name>
    <dbReference type="NCBI Taxonomy" id="2994561"/>
    <lineage>
        <taxon>Bacteria</taxon>
        <taxon>Bacillati</taxon>
        <taxon>Bacillota</taxon>
        <taxon>Bacilli</taxon>
        <taxon>Bacillales</taxon>
        <taxon>Paenibacillaceae</taxon>
        <taxon>Candidatus Pristimantibacillus</taxon>
    </lineage>
</organism>
<dbReference type="InterPro" id="IPR018060">
    <property type="entry name" value="HTH_AraC"/>
</dbReference>
<evidence type="ECO:0000256" key="4">
    <source>
        <dbReference type="PROSITE-ProRule" id="PRU00169"/>
    </source>
</evidence>
<dbReference type="PANTHER" id="PTHR43280:SF2">
    <property type="entry name" value="HTH-TYPE TRANSCRIPTIONAL REGULATOR EXSA"/>
    <property type="match status" value="1"/>
</dbReference>
<keyword evidence="1" id="KW-0805">Transcription regulation</keyword>
<keyword evidence="4" id="KW-0597">Phosphoprotein</keyword>
<name>A0A9J6ZHW2_9BACL</name>
<dbReference type="InterPro" id="IPR009057">
    <property type="entry name" value="Homeodomain-like_sf"/>
</dbReference>
<dbReference type="Pfam" id="PF00072">
    <property type="entry name" value="Response_reg"/>
    <property type="match status" value="1"/>
</dbReference>
<feature type="modified residue" description="4-aspartylphosphate" evidence="4">
    <location>
        <position position="55"/>
    </location>
</feature>
<dbReference type="GO" id="GO:0043565">
    <property type="term" value="F:sequence-specific DNA binding"/>
    <property type="evidence" value="ECO:0007669"/>
    <property type="project" value="InterPro"/>
</dbReference>
<evidence type="ECO:0000313" key="8">
    <source>
        <dbReference type="Proteomes" id="UP001056756"/>
    </source>
</evidence>
<dbReference type="SMART" id="SM00448">
    <property type="entry name" value="REC"/>
    <property type="match status" value="1"/>
</dbReference>
<evidence type="ECO:0000256" key="2">
    <source>
        <dbReference type="ARBA" id="ARBA00023125"/>
    </source>
</evidence>
<dbReference type="GO" id="GO:0000160">
    <property type="term" value="P:phosphorelay signal transduction system"/>
    <property type="evidence" value="ECO:0007669"/>
    <property type="project" value="InterPro"/>
</dbReference>
<evidence type="ECO:0000313" key="7">
    <source>
        <dbReference type="EMBL" id="URN95757.1"/>
    </source>
</evidence>
<dbReference type="KEGG" id="plig:NAG76_05795"/>
<keyword evidence="2" id="KW-0238">DNA-binding</keyword>
<sequence length="259" mass="30460">MIKACIVDDEKLVRKGIITIMPWDKFSIEVIAEASNGVRALEIMSEQPIDLLFTDLNMPEMDGMQLIREVKEKYSNVQIVILTCHPEFEYVQEALRLGAIDYILKTQLENDVMEDMLQQIVTRYYERLSTISQSKPMELNTVYRGKYPEEIVQSIKKTVNYMQEQHEMNFTQEHIAKVANMSRGYFSQCFKDIMGTSFHKYLKNMRLMRSKQLLLSTNRPIYDIAQQTGFKDEKYFSRQFLLEVGMLPSDFRNQDPMNL</sequence>
<dbReference type="Proteomes" id="UP001056756">
    <property type="component" value="Chromosome"/>
</dbReference>
<evidence type="ECO:0000256" key="1">
    <source>
        <dbReference type="ARBA" id="ARBA00023015"/>
    </source>
</evidence>
<evidence type="ECO:0000259" key="5">
    <source>
        <dbReference type="PROSITE" id="PS01124"/>
    </source>
</evidence>
<dbReference type="PANTHER" id="PTHR43280">
    <property type="entry name" value="ARAC-FAMILY TRANSCRIPTIONAL REGULATOR"/>
    <property type="match status" value="1"/>
</dbReference>
<dbReference type="InterPro" id="IPR001789">
    <property type="entry name" value="Sig_transdc_resp-reg_receiver"/>
</dbReference>
<feature type="domain" description="HTH araC/xylS-type" evidence="5">
    <location>
        <begin position="156"/>
        <end position="254"/>
    </location>
</feature>
<dbReference type="AlphaFoldDB" id="A0A9J6ZHW2"/>
<reference evidence="7" key="1">
    <citation type="submission" date="2022-05" db="EMBL/GenBank/DDBJ databases">
        <title>Novel bacterial taxa in a minimal lignocellulolytic consortium and its capacity to transform plastics disclosed by genome-resolved metagenomics.</title>
        <authorList>
            <person name="Rodriguez C.A.D."/>
            <person name="Diaz-Garcia L."/>
            <person name="Herrera K."/>
            <person name="Tarazona N.A."/>
            <person name="Sproer C."/>
            <person name="Overmann J."/>
            <person name="Jimenez D.J."/>
        </authorList>
    </citation>
    <scope>NUCLEOTIDE SEQUENCE</scope>
    <source>
        <strain evidence="7">MAG5</strain>
    </source>
</reference>
<dbReference type="CDD" id="cd17536">
    <property type="entry name" value="REC_YesN-like"/>
    <property type="match status" value="1"/>
</dbReference>
<dbReference type="SUPFAM" id="SSF46689">
    <property type="entry name" value="Homeodomain-like"/>
    <property type="match status" value="2"/>
</dbReference>
<dbReference type="InterPro" id="IPR011006">
    <property type="entry name" value="CheY-like_superfamily"/>
</dbReference>
<dbReference type="PROSITE" id="PS01124">
    <property type="entry name" value="HTH_ARAC_FAMILY_2"/>
    <property type="match status" value="1"/>
</dbReference>